<evidence type="ECO:0000313" key="3">
    <source>
        <dbReference type="Proteomes" id="UP000824178"/>
    </source>
</evidence>
<accession>A0A9E2KKG4</accession>
<reference evidence="2" key="1">
    <citation type="journal article" date="2021" name="PeerJ">
        <title>Extensive microbial diversity within the chicken gut microbiome revealed by metagenomics and culture.</title>
        <authorList>
            <person name="Gilroy R."/>
            <person name="Ravi A."/>
            <person name="Getino M."/>
            <person name="Pursley I."/>
            <person name="Horton D.L."/>
            <person name="Alikhan N.F."/>
            <person name="Baker D."/>
            <person name="Gharbi K."/>
            <person name="Hall N."/>
            <person name="Watson M."/>
            <person name="Adriaenssens E.M."/>
            <person name="Foster-Nyarko E."/>
            <person name="Jarju S."/>
            <person name="Secka A."/>
            <person name="Antonio M."/>
            <person name="Oren A."/>
            <person name="Chaudhuri R.R."/>
            <person name="La Ragione R."/>
            <person name="Hildebrand F."/>
            <person name="Pallen M.J."/>
        </authorList>
    </citation>
    <scope>NUCLEOTIDE SEQUENCE</scope>
    <source>
        <strain evidence="2">742</strain>
    </source>
</reference>
<reference evidence="2" key="2">
    <citation type="submission" date="2021-04" db="EMBL/GenBank/DDBJ databases">
        <authorList>
            <person name="Gilroy R."/>
        </authorList>
    </citation>
    <scope>NUCLEOTIDE SEQUENCE</scope>
    <source>
        <strain evidence="2">742</strain>
    </source>
</reference>
<protein>
    <submittedName>
        <fullName evidence="2">Uncharacterized protein</fullName>
    </submittedName>
</protein>
<feature type="non-terminal residue" evidence="2">
    <location>
        <position position="135"/>
    </location>
</feature>
<name>A0A9E2KKG4_9FIRM</name>
<dbReference type="EMBL" id="JAHLFH010000074">
    <property type="protein sequence ID" value="MBU3819469.1"/>
    <property type="molecule type" value="Genomic_DNA"/>
</dbReference>
<feature type="compositionally biased region" description="Polar residues" evidence="1">
    <location>
        <begin position="121"/>
        <end position="135"/>
    </location>
</feature>
<gene>
    <name evidence="2" type="ORF">H9864_03735</name>
</gene>
<organism evidence="2 3">
    <name type="scientific">Candidatus Faecalibacterium intestinavium</name>
    <dbReference type="NCBI Taxonomy" id="2838580"/>
    <lineage>
        <taxon>Bacteria</taxon>
        <taxon>Bacillati</taxon>
        <taxon>Bacillota</taxon>
        <taxon>Clostridia</taxon>
        <taxon>Eubacteriales</taxon>
        <taxon>Oscillospiraceae</taxon>
        <taxon>Faecalibacterium</taxon>
    </lineage>
</organism>
<evidence type="ECO:0000256" key="1">
    <source>
        <dbReference type="SAM" id="MobiDB-lite"/>
    </source>
</evidence>
<evidence type="ECO:0000313" key="2">
    <source>
        <dbReference type="EMBL" id="MBU3819469.1"/>
    </source>
</evidence>
<dbReference type="AlphaFoldDB" id="A0A9E2KKG4"/>
<proteinExistence type="predicted"/>
<feature type="region of interest" description="Disordered" evidence="1">
    <location>
        <begin position="113"/>
        <end position="135"/>
    </location>
</feature>
<sequence length="135" mass="14366">MIHTIRLSGCFARPDPPDRPLFLGLRSCYGTQQIQLELAPEWEGLTITATFRVPGGRARDAVRVLVPPEGLFDVPPEATASSSLTQPGTIVFAGLAEGVQRLSVTLPYEVGDTLSPAGPEQNATPTVLDQAIAQT</sequence>
<comment type="caution">
    <text evidence="2">The sequence shown here is derived from an EMBL/GenBank/DDBJ whole genome shotgun (WGS) entry which is preliminary data.</text>
</comment>
<dbReference type="Proteomes" id="UP000824178">
    <property type="component" value="Unassembled WGS sequence"/>
</dbReference>